<protein>
    <recommendedName>
        <fullName evidence="5">GTP-binding protein</fullName>
    </recommendedName>
</protein>
<accession>A0ABY6HW92</accession>
<evidence type="ECO:0000256" key="2">
    <source>
        <dbReference type="ARBA" id="ARBA00023134"/>
    </source>
</evidence>
<sequence length="194" mass="22181">MKQPIKIVVGGSGAVGKTTICHLLAKKLDKFNPPKMTPGIDLHEFKKSKNEKRIAALWDLGGQERFRFIQDSYIKGAKIVIFVYSCEWIHSLKDIKSWISMIPKNDPPAHIFLIANKIDSVKKCITKEDVLDICNQHKMEYFEMSARSGEGVSEFEEALIRKIESLEQDSHFFIKKQENLKILNCNLNNTSLSL</sequence>
<dbReference type="SMART" id="SM00173">
    <property type="entry name" value="RAS"/>
    <property type="match status" value="1"/>
</dbReference>
<evidence type="ECO:0008006" key="5">
    <source>
        <dbReference type="Google" id="ProtNLM"/>
    </source>
</evidence>
<dbReference type="Pfam" id="PF00071">
    <property type="entry name" value="Ras"/>
    <property type="match status" value="1"/>
</dbReference>
<dbReference type="InterPro" id="IPR027417">
    <property type="entry name" value="P-loop_NTPase"/>
</dbReference>
<dbReference type="SMART" id="SM00174">
    <property type="entry name" value="RHO"/>
    <property type="match status" value="1"/>
</dbReference>
<evidence type="ECO:0000313" key="3">
    <source>
        <dbReference type="EMBL" id="UYP47775.1"/>
    </source>
</evidence>
<proteinExistence type="predicted"/>
<keyword evidence="2" id="KW-0342">GTP-binding</keyword>
<reference evidence="3" key="1">
    <citation type="submission" date="2022-09" db="EMBL/GenBank/DDBJ databases">
        <title>Actin cytoskeleton and complex cell architecture in an #Asgard archaeon.</title>
        <authorList>
            <person name="Ponce Toledo R.I."/>
            <person name="Schleper C."/>
            <person name="Rodrigues Oliveira T."/>
            <person name="Wollweber F."/>
            <person name="Xu J."/>
            <person name="Rittmann S."/>
            <person name="Klingl A."/>
            <person name="Pilhofer M."/>
        </authorList>
    </citation>
    <scope>NUCLEOTIDE SEQUENCE</scope>
    <source>
        <strain evidence="3">B-35</strain>
    </source>
</reference>
<gene>
    <name evidence="3" type="ORF">NEF87_004060</name>
</gene>
<keyword evidence="4" id="KW-1185">Reference proteome</keyword>
<dbReference type="SMART" id="SM00175">
    <property type="entry name" value="RAB"/>
    <property type="match status" value="1"/>
</dbReference>
<dbReference type="SUPFAM" id="SSF52540">
    <property type="entry name" value="P-loop containing nucleoside triphosphate hydrolases"/>
    <property type="match status" value="1"/>
</dbReference>
<organism evidence="3 4">
    <name type="scientific">Candidatus Lokiarchaeum ossiferum</name>
    <dbReference type="NCBI Taxonomy" id="2951803"/>
    <lineage>
        <taxon>Archaea</taxon>
        <taxon>Promethearchaeati</taxon>
        <taxon>Promethearchaeota</taxon>
        <taxon>Promethearchaeia</taxon>
        <taxon>Promethearchaeales</taxon>
        <taxon>Promethearchaeaceae</taxon>
        <taxon>Candidatus Lokiarchaeum</taxon>
    </lineage>
</organism>
<name>A0ABY6HW92_9ARCH</name>
<keyword evidence="1" id="KW-0547">Nucleotide-binding</keyword>
<dbReference type="CDD" id="cd00154">
    <property type="entry name" value="Rab"/>
    <property type="match status" value="1"/>
</dbReference>
<dbReference type="Proteomes" id="UP001208689">
    <property type="component" value="Chromosome"/>
</dbReference>
<dbReference type="PROSITE" id="PS51419">
    <property type="entry name" value="RAB"/>
    <property type="match status" value="1"/>
</dbReference>
<evidence type="ECO:0000313" key="4">
    <source>
        <dbReference type="Proteomes" id="UP001208689"/>
    </source>
</evidence>
<dbReference type="PRINTS" id="PR00449">
    <property type="entry name" value="RASTRNSFRMNG"/>
</dbReference>
<dbReference type="Gene3D" id="3.40.50.300">
    <property type="entry name" value="P-loop containing nucleotide triphosphate hydrolases"/>
    <property type="match status" value="1"/>
</dbReference>
<evidence type="ECO:0000256" key="1">
    <source>
        <dbReference type="ARBA" id="ARBA00022741"/>
    </source>
</evidence>
<dbReference type="InterPro" id="IPR050227">
    <property type="entry name" value="Rab"/>
</dbReference>
<dbReference type="InterPro" id="IPR005225">
    <property type="entry name" value="Small_GTP-bd"/>
</dbReference>
<dbReference type="PANTHER" id="PTHR47977">
    <property type="entry name" value="RAS-RELATED PROTEIN RAB"/>
    <property type="match status" value="1"/>
</dbReference>
<dbReference type="EMBL" id="CP104013">
    <property type="protein sequence ID" value="UYP47775.1"/>
    <property type="molecule type" value="Genomic_DNA"/>
</dbReference>
<dbReference type="InterPro" id="IPR001806">
    <property type="entry name" value="Small_GTPase"/>
</dbReference>
<dbReference type="NCBIfam" id="TIGR00231">
    <property type="entry name" value="small_GTP"/>
    <property type="match status" value="1"/>
</dbReference>